<evidence type="ECO:0000256" key="4">
    <source>
        <dbReference type="ARBA" id="ARBA00022771"/>
    </source>
</evidence>
<dbReference type="GO" id="GO:0008270">
    <property type="term" value="F:zinc ion binding"/>
    <property type="evidence" value="ECO:0007669"/>
    <property type="project" value="UniProtKB-KW"/>
</dbReference>
<name>A0ABD0S2A7_LOXSC</name>
<comment type="caution">
    <text evidence="12">The sequence shown here is derived from an EMBL/GenBank/DDBJ whole genome shotgun (WGS) entry which is preliminary data.</text>
</comment>
<dbReference type="InterPro" id="IPR013087">
    <property type="entry name" value="Znf_C2H2_type"/>
</dbReference>
<dbReference type="AlphaFoldDB" id="A0ABD0S2A7"/>
<evidence type="ECO:0000256" key="3">
    <source>
        <dbReference type="ARBA" id="ARBA00022737"/>
    </source>
</evidence>
<evidence type="ECO:0000256" key="5">
    <source>
        <dbReference type="ARBA" id="ARBA00022833"/>
    </source>
</evidence>
<keyword evidence="4 9" id="KW-0863">Zinc-finger</keyword>
<evidence type="ECO:0000259" key="11">
    <source>
        <dbReference type="PROSITE" id="PS50157"/>
    </source>
</evidence>
<evidence type="ECO:0000256" key="7">
    <source>
        <dbReference type="ARBA" id="ARBA00023242"/>
    </source>
</evidence>
<keyword evidence="3" id="KW-0677">Repeat</keyword>
<dbReference type="InterPro" id="IPR036236">
    <property type="entry name" value="Znf_C2H2_sf"/>
</dbReference>
<evidence type="ECO:0000256" key="1">
    <source>
        <dbReference type="ARBA" id="ARBA00004123"/>
    </source>
</evidence>
<reference evidence="12 13" key="1">
    <citation type="submission" date="2024-06" db="EMBL/GenBank/DDBJ databases">
        <title>A chromosome-level genome assembly of beet webworm, Loxostege sticticalis.</title>
        <authorList>
            <person name="Zhang Y."/>
        </authorList>
    </citation>
    <scope>NUCLEOTIDE SEQUENCE [LARGE SCALE GENOMIC DNA]</scope>
    <source>
        <strain evidence="12">AQ028</strain>
        <tissue evidence="12">Male pupae</tissue>
    </source>
</reference>
<gene>
    <name evidence="12" type="ORF">ABMA28_017403</name>
</gene>
<dbReference type="Pfam" id="PF13894">
    <property type="entry name" value="zf-C2H2_4"/>
    <property type="match status" value="1"/>
</dbReference>
<evidence type="ECO:0000313" key="13">
    <source>
        <dbReference type="Proteomes" id="UP001549921"/>
    </source>
</evidence>
<dbReference type="PANTHER" id="PTHR24388">
    <property type="entry name" value="ZINC FINGER PROTEIN"/>
    <property type="match status" value="1"/>
</dbReference>
<sequence>MTEECEIEYLDEDAEIVQQCVQPPNSSISSSSTSKQTTNYVSLLQQRGLLVEREIERKRKRKKDEEDSDYDPSEDLHALDSAKKKKRPVVPIRKVGRKSILPLNTFITNTGKKAIAIDDIRARKKLDIRIPDYDDPLCLPVRAIINSNNDLQKVRHWNNMCLEHFKNASGVQRPEKAKTKSSARTVVLRNVVHKETGKQETAVWSKVCIEDKAGVKKSEIFQSILPKFREKKILKSYSVAKHVTKFRHVNETILTKEDHKDGNVLVVYKPREKTTAVYKFVTDPNKSLSEDEPKKSLKETVICKCCAPCYQTSWRGSKKTEETPISCPVCGRASVSVYNLLTHLRVHPSSDVRKHSEDLSAKLAKVLDYHYKCRICQEQFLSIKRLRQHVATHTGVETFKCEVGNHITK</sequence>
<evidence type="ECO:0000256" key="8">
    <source>
        <dbReference type="ARBA" id="ARBA00037948"/>
    </source>
</evidence>
<dbReference type="EMBL" id="JBEDNZ010000038">
    <property type="protein sequence ID" value="KAL0803366.1"/>
    <property type="molecule type" value="Genomic_DNA"/>
</dbReference>
<evidence type="ECO:0000256" key="10">
    <source>
        <dbReference type="SAM" id="MobiDB-lite"/>
    </source>
</evidence>
<comment type="subcellular location">
    <subcellularLocation>
        <location evidence="1">Nucleus</location>
    </subcellularLocation>
</comment>
<dbReference type="GO" id="GO:0005634">
    <property type="term" value="C:nucleus"/>
    <property type="evidence" value="ECO:0007669"/>
    <property type="project" value="UniProtKB-SubCell"/>
</dbReference>
<dbReference type="SUPFAM" id="SSF57667">
    <property type="entry name" value="beta-beta-alpha zinc fingers"/>
    <property type="match status" value="2"/>
</dbReference>
<keyword evidence="7" id="KW-0539">Nucleus</keyword>
<keyword evidence="2" id="KW-0479">Metal-binding</keyword>
<dbReference type="Pfam" id="PF00096">
    <property type="entry name" value="zf-C2H2"/>
    <property type="match status" value="1"/>
</dbReference>
<feature type="domain" description="C2H2-type" evidence="11">
    <location>
        <begin position="325"/>
        <end position="352"/>
    </location>
</feature>
<evidence type="ECO:0000313" key="12">
    <source>
        <dbReference type="EMBL" id="KAL0803366.1"/>
    </source>
</evidence>
<protein>
    <recommendedName>
        <fullName evidence="11">C2H2-type domain-containing protein</fullName>
    </recommendedName>
</protein>
<feature type="region of interest" description="Disordered" evidence="10">
    <location>
        <begin position="55"/>
        <end position="88"/>
    </location>
</feature>
<accession>A0ABD0S2A7</accession>
<evidence type="ECO:0000256" key="2">
    <source>
        <dbReference type="ARBA" id="ARBA00022723"/>
    </source>
</evidence>
<keyword evidence="6" id="KW-0238">DNA-binding</keyword>
<proteinExistence type="inferred from homology"/>
<dbReference type="SMART" id="SM00355">
    <property type="entry name" value="ZnF_C2H2"/>
    <property type="match status" value="2"/>
</dbReference>
<dbReference type="InterPro" id="IPR050527">
    <property type="entry name" value="Snail/Krueppel_Znf"/>
</dbReference>
<keyword evidence="5" id="KW-0862">Zinc</keyword>
<evidence type="ECO:0000256" key="6">
    <source>
        <dbReference type="ARBA" id="ARBA00023125"/>
    </source>
</evidence>
<dbReference type="PANTHER" id="PTHR24388:SF54">
    <property type="entry name" value="PROTEIN ESCARGOT"/>
    <property type="match status" value="1"/>
</dbReference>
<organism evidence="12 13">
    <name type="scientific">Loxostege sticticalis</name>
    <name type="common">Beet webworm moth</name>
    <dbReference type="NCBI Taxonomy" id="481309"/>
    <lineage>
        <taxon>Eukaryota</taxon>
        <taxon>Metazoa</taxon>
        <taxon>Ecdysozoa</taxon>
        <taxon>Arthropoda</taxon>
        <taxon>Hexapoda</taxon>
        <taxon>Insecta</taxon>
        <taxon>Pterygota</taxon>
        <taxon>Neoptera</taxon>
        <taxon>Endopterygota</taxon>
        <taxon>Lepidoptera</taxon>
        <taxon>Glossata</taxon>
        <taxon>Ditrysia</taxon>
        <taxon>Pyraloidea</taxon>
        <taxon>Crambidae</taxon>
        <taxon>Pyraustinae</taxon>
        <taxon>Loxostege</taxon>
    </lineage>
</organism>
<dbReference type="Gene3D" id="3.30.160.60">
    <property type="entry name" value="Classic Zinc Finger"/>
    <property type="match status" value="2"/>
</dbReference>
<feature type="domain" description="C2H2-type" evidence="11">
    <location>
        <begin position="371"/>
        <end position="398"/>
    </location>
</feature>
<dbReference type="PROSITE" id="PS50157">
    <property type="entry name" value="ZINC_FINGER_C2H2_2"/>
    <property type="match status" value="2"/>
</dbReference>
<evidence type="ECO:0000256" key="9">
    <source>
        <dbReference type="PROSITE-ProRule" id="PRU00042"/>
    </source>
</evidence>
<dbReference type="GO" id="GO:0003677">
    <property type="term" value="F:DNA binding"/>
    <property type="evidence" value="ECO:0007669"/>
    <property type="project" value="UniProtKB-KW"/>
</dbReference>
<comment type="similarity">
    <text evidence="8">Belongs to the snail C2H2-type zinc-finger protein family.</text>
</comment>
<dbReference type="PROSITE" id="PS00028">
    <property type="entry name" value="ZINC_FINGER_C2H2_1"/>
    <property type="match status" value="1"/>
</dbReference>
<dbReference type="Proteomes" id="UP001549921">
    <property type="component" value="Unassembled WGS sequence"/>
</dbReference>